<proteinExistence type="predicted"/>
<dbReference type="AlphaFoldDB" id="A0A9Q3I186"/>
<evidence type="ECO:0000313" key="3">
    <source>
        <dbReference type="Proteomes" id="UP000765509"/>
    </source>
</evidence>
<evidence type="ECO:0000256" key="1">
    <source>
        <dbReference type="SAM" id="MobiDB-lite"/>
    </source>
</evidence>
<feature type="compositionally biased region" description="Polar residues" evidence="1">
    <location>
        <begin position="53"/>
        <end position="66"/>
    </location>
</feature>
<evidence type="ECO:0000313" key="2">
    <source>
        <dbReference type="EMBL" id="MBW0523587.1"/>
    </source>
</evidence>
<keyword evidence="3" id="KW-1185">Reference proteome</keyword>
<feature type="region of interest" description="Disordered" evidence="1">
    <location>
        <begin position="50"/>
        <end position="82"/>
    </location>
</feature>
<feature type="compositionally biased region" description="Basic and acidic residues" evidence="1">
    <location>
        <begin position="68"/>
        <end position="82"/>
    </location>
</feature>
<dbReference type="Proteomes" id="UP000765509">
    <property type="component" value="Unassembled WGS sequence"/>
</dbReference>
<accession>A0A9Q3I186</accession>
<comment type="caution">
    <text evidence="2">The sequence shown here is derived from an EMBL/GenBank/DDBJ whole genome shotgun (WGS) entry which is preliminary data.</text>
</comment>
<reference evidence="2" key="1">
    <citation type="submission" date="2021-03" db="EMBL/GenBank/DDBJ databases">
        <title>Draft genome sequence of rust myrtle Austropuccinia psidii MF-1, a brazilian biotype.</title>
        <authorList>
            <person name="Quecine M.C."/>
            <person name="Pachon D.M.R."/>
            <person name="Bonatelli M.L."/>
            <person name="Correr F.H."/>
            <person name="Franceschini L.M."/>
            <person name="Leite T.F."/>
            <person name="Margarido G.R.A."/>
            <person name="Almeida C.A."/>
            <person name="Ferrarezi J.A."/>
            <person name="Labate C.A."/>
        </authorList>
    </citation>
    <scope>NUCLEOTIDE SEQUENCE</scope>
    <source>
        <strain evidence="2">MF-1</strain>
    </source>
</reference>
<name>A0A9Q3I186_9BASI</name>
<gene>
    <name evidence="2" type="ORF">O181_063302</name>
</gene>
<protein>
    <submittedName>
        <fullName evidence="2">Uncharacterized protein</fullName>
    </submittedName>
</protein>
<dbReference type="EMBL" id="AVOT02030401">
    <property type="protein sequence ID" value="MBW0523587.1"/>
    <property type="molecule type" value="Genomic_DNA"/>
</dbReference>
<sequence length="82" mass="9148">MDLKRWAKSSDDKGSLSVDDLAAQVYRGIMIAAKRLEPGRAAFNMLRDRRVSQTHSQSLSGYSLPSRTEVRKGDLRAHSSLT</sequence>
<organism evidence="2 3">
    <name type="scientific">Austropuccinia psidii MF-1</name>
    <dbReference type="NCBI Taxonomy" id="1389203"/>
    <lineage>
        <taxon>Eukaryota</taxon>
        <taxon>Fungi</taxon>
        <taxon>Dikarya</taxon>
        <taxon>Basidiomycota</taxon>
        <taxon>Pucciniomycotina</taxon>
        <taxon>Pucciniomycetes</taxon>
        <taxon>Pucciniales</taxon>
        <taxon>Sphaerophragmiaceae</taxon>
        <taxon>Austropuccinia</taxon>
    </lineage>
</organism>